<evidence type="ECO:0000256" key="1">
    <source>
        <dbReference type="ARBA" id="ARBA00004123"/>
    </source>
</evidence>
<dbReference type="InterPro" id="IPR005333">
    <property type="entry name" value="Transcription_factor_TCP"/>
</dbReference>
<feature type="domain" description="TCP" evidence="7">
    <location>
        <begin position="38"/>
        <end position="92"/>
    </location>
</feature>
<dbReference type="PROSITE" id="PS51369">
    <property type="entry name" value="TCP"/>
    <property type="match status" value="1"/>
</dbReference>
<reference evidence="8 9" key="4">
    <citation type="journal article" date="2011" name="BMC Genomics">
        <title>RNA-Seq improves annotation of protein-coding genes in the cucumber genome.</title>
        <authorList>
            <person name="Li Z."/>
            <person name="Zhang Z."/>
            <person name="Yan P."/>
            <person name="Huang S."/>
            <person name="Fei Z."/>
            <person name="Lin K."/>
        </authorList>
    </citation>
    <scope>NUCLEOTIDE SEQUENCE [LARGE SCALE GENOMIC DNA]</scope>
    <source>
        <strain evidence="9">cv. 9930</strain>
    </source>
</reference>
<dbReference type="eggNOG" id="ENOG502SB52">
    <property type="taxonomic scope" value="Eukaryota"/>
</dbReference>
<dbReference type="AlphaFoldDB" id="A0A0A0KDC7"/>
<dbReference type="STRING" id="3659.A0A0A0KDC7"/>
<name>A0A0A0KDC7_CUCSA</name>
<dbReference type="PANTHER" id="PTHR31072:SF239">
    <property type="entry name" value="TRANSCRIPTION FACTOR TCP21-RELATED"/>
    <property type="match status" value="1"/>
</dbReference>
<dbReference type="Pfam" id="PF03634">
    <property type="entry name" value="TCP"/>
    <property type="match status" value="1"/>
</dbReference>
<proteinExistence type="predicted"/>
<dbReference type="Gramene" id="KGN46859">
    <property type="protein sequence ID" value="KGN46859"/>
    <property type="gene ID" value="Csa_6G147520"/>
</dbReference>
<organism evidence="8 9">
    <name type="scientific">Cucumis sativus</name>
    <name type="common">Cucumber</name>
    <dbReference type="NCBI Taxonomy" id="3659"/>
    <lineage>
        <taxon>Eukaryota</taxon>
        <taxon>Viridiplantae</taxon>
        <taxon>Streptophyta</taxon>
        <taxon>Embryophyta</taxon>
        <taxon>Tracheophyta</taxon>
        <taxon>Spermatophyta</taxon>
        <taxon>Magnoliopsida</taxon>
        <taxon>eudicotyledons</taxon>
        <taxon>Gunneridae</taxon>
        <taxon>Pentapetalae</taxon>
        <taxon>rosids</taxon>
        <taxon>fabids</taxon>
        <taxon>Cucurbitales</taxon>
        <taxon>Cucurbitaceae</taxon>
        <taxon>Benincaseae</taxon>
        <taxon>Cucumis</taxon>
    </lineage>
</organism>
<keyword evidence="3" id="KW-0238">DNA-binding</keyword>
<feature type="region of interest" description="Disordered" evidence="6">
    <location>
        <begin position="1"/>
        <end position="50"/>
    </location>
</feature>
<dbReference type="PANTHER" id="PTHR31072">
    <property type="entry name" value="TRANSCRIPTION FACTOR TCP4-RELATED"/>
    <property type="match status" value="1"/>
</dbReference>
<reference evidence="8 9" key="1">
    <citation type="journal article" date="2009" name="Nat. Genet.">
        <title>The genome of the cucumber, Cucumis sativus L.</title>
        <authorList>
            <person name="Huang S."/>
            <person name="Li R."/>
            <person name="Zhang Z."/>
            <person name="Li L."/>
            <person name="Gu X."/>
            <person name="Fan W."/>
            <person name="Lucas W.J."/>
            <person name="Wang X."/>
            <person name="Xie B."/>
            <person name="Ni P."/>
            <person name="Ren Y."/>
            <person name="Zhu H."/>
            <person name="Li J."/>
            <person name="Lin K."/>
            <person name="Jin W."/>
            <person name="Fei Z."/>
            <person name="Li G."/>
            <person name="Staub J."/>
            <person name="Kilian A."/>
            <person name="van der Vossen E.A."/>
            <person name="Wu Y."/>
            <person name="Guo J."/>
            <person name="He J."/>
            <person name="Jia Z."/>
            <person name="Ren Y."/>
            <person name="Tian G."/>
            <person name="Lu Y."/>
            <person name="Ruan J."/>
            <person name="Qian W."/>
            <person name="Wang M."/>
            <person name="Huang Q."/>
            <person name="Li B."/>
            <person name="Xuan Z."/>
            <person name="Cao J."/>
            <person name="Asan"/>
            <person name="Wu Z."/>
            <person name="Zhang J."/>
            <person name="Cai Q."/>
            <person name="Bai Y."/>
            <person name="Zhao B."/>
            <person name="Han Y."/>
            <person name="Li Y."/>
            <person name="Li X."/>
            <person name="Wang S."/>
            <person name="Shi Q."/>
            <person name="Liu S."/>
            <person name="Cho W.K."/>
            <person name="Kim J.Y."/>
            <person name="Xu Y."/>
            <person name="Heller-Uszynska K."/>
            <person name="Miao H."/>
            <person name="Cheng Z."/>
            <person name="Zhang S."/>
            <person name="Wu J."/>
            <person name="Yang Y."/>
            <person name="Kang H."/>
            <person name="Li M."/>
            <person name="Liang H."/>
            <person name="Ren X."/>
            <person name="Shi Z."/>
            <person name="Wen M."/>
            <person name="Jian M."/>
            <person name="Yang H."/>
            <person name="Zhang G."/>
            <person name="Yang Z."/>
            <person name="Chen R."/>
            <person name="Liu S."/>
            <person name="Li J."/>
            <person name="Ma L."/>
            <person name="Liu H."/>
            <person name="Zhou Y."/>
            <person name="Zhao J."/>
            <person name="Fang X."/>
            <person name="Li G."/>
            <person name="Fang L."/>
            <person name="Li Y."/>
            <person name="Liu D."/>
            <person name="Zheng H."/>
            <person name="Zhang Y."/>
            <person name="Qin N."/>
            <person name="Li Z."/>
            <person name="Yang G."/>
            <person name="Yang S."/>
            <person name="Bolund L."/>
            <person name="Kristiansen K."/>
            <person name="Zheng H."/>
            <person name="Li S."/>
            <person name="Zhang X."/>
            <person name="Yang H."/>
            <person name="Wang J."/>
            <person name="Sun R."/>
            <person name="Zhang B."/>
            <person name="Jiang S."/>
            <person name="Wang J."/>
            <person name="Du Y."/>
            <person name="Li S."/>
        </authorList>
    </citation>
    <scope>NUCLEOTIDE SEQUENCE [LARGE SCALE GENOMIC DNA]</scope>
    <source>
        <strain evidence="9">cv. 9930</strain>
    </source>
</reference>
<evidence type="ECO:0000256" key="5">
    <source>
        <dbReference type="ARBA" id="ARBA00023242"/>
    </source>
</evidence>
<dbReference type="OrthoDB" id="1911901at2759"/>
<dbReference type="GO" id="GO:0042752">
    <property type="term" value="P:regulation of circadian rhythm"/>
    <property type="evidence" value="ECO:0000318"/>
    <property type="project" value="GO_Central"/>
</dbReference>
<feature type="compositionally biased region" description="Basic residues" evidence="6">
    <location>
        <begin position="1"/>
        <end position="10"/>
    </location>
</feature>
<protein>
    <recommendedName>
        <fullName evidence="7">TCP domain-containing protein</fullName>
    </recommendedName>
</protein>
<sequence>MGSKHMRVKRPTSNSPRNAPKPNSPIASESKLIPSKAPKDRHAKVHGRDRRIRLPPLCAARVFQLTRELGNKTDGQTVEWLLKKAEPSIIALTGKNIASATLDLPGCSKPCDPSSSNTNSTTTSYFEEETLGGNNYAFPMVNECIPLPNYEFDLVSDFDMELFAHHIATLQEVAENSEQETEDDDD</sequence>
<evidence type="ECO:0000256" key="2">
    <source>
        <dbReference type="ARBA" id="ARBA00023015"/>
    </source>
</evidence>
<dbReference type="GO" id="GO:0003700">
    <property type="term" value="F:DNA-binding transcription factor activity"/>
    <property type="evidence" value="ECO:0000318"/>
    <property type="project" value="GO_Central"/>
</dbReference>
<evidence type="ECO:0000313" key="8">
    <source>
        <dbReference type="EMBL" id="KGN46859.1"/>
    </source>
</evidence>
<dbReference type="EMBL" id="CM002927">
    <property type="protein sequence ID" value="KGN46859.1"/>
    <property type="molecule type" value="Genomic_DNA"/>
</dbReference>
<dbReference type="GO" id="GO:0005634">
    <property type="term" value="C:nucleus"/>
    <property type="evidence" value="ECO:0000318"/>
    <property type="project" value="GO_Central"/>
</dbReference>
<evidence type="ECO:0000256" key="4">
    <source>
        <dbReference type="ARBA" id="ARBA00023163"/>
    </source>
</evidence>
<gene>
    <name evidence="8" type="ORF">Csa_6G147520</name>
</gene>
<accession>A0A0A0KDC7</accession>
<keyword evidence="4" id="KW-0804">Transcription</keyword>
<dbReference type="InterPro" id="IPR017887">
    <property type="entry name" value="TF_TCP_subgr"/>
</dbReference>
<keyword evidence="2" id="KW-0805">Transcription regulation</keyword>
<reference evidence="8 9" key="2">
    <citation type="journal article" date="2009" name="PLoS ONE">
        <title>An integrated genetic and cytogenetic map of the cucumber genome.</title>
        <authorList>
            <person name="Ren Y."/>
            <person name="Zhang Z."/>
            <person name="Liu J."/>
            <person name="Staub J.E."/>
            <person name="Han Y."/>
            <person name="Cheng Z."/>
            <person name="Li X."/>
            <person name="Lu J."/>
            <person name="Miao H."/>
            <person name="Kang H."/>
            <person name="Xie B."/>
            <person name="Gu X."/>
            <person name="Wang X."/>
            <person name="Du Y."/>
            <person name="Jin W."/>
            <person name="Huang S."/>
        </authorList>
    </citation>
    <scope>NUCLEOTIDE SEQUENCE [LARGE SCALE GENOMIC DNA]</scope>
    <source>
        <strain evidence="9">cv. 9930</strain>
    </source>
</reference>
<evidence type="ECO:0000256" key="6">
    <source>
        <dbReference type="SAM" id="MobiDB-lite"/>
    </source>
</evidence>
<evidence type="ECO:0000256" key="3">
    <source>
        <dbReference type="ARBA" id="ARBA00023125"/>
    </source>
</evidence>
<dbReference type="Proteomes" id="UP000029981">
    <property type="component" value="Chromosome 6"/>
</dbReference>
<reference evidence="8 9" key="3">
    <citation type="journal article" date="2010" name="BMC Genomics">
        <title>Transcriptome sequencing and comparative analysis of cucumber flowers with different sex types.</title>
        <authorList>
            <person name="Guo S."/>
            <person name="Zheng Y."/>
            <person name="Joung J.G."/>
            <person name="Liu S."/>
            <person name="Zhang Z."/>
            <person name="Crasta O.R."/>
            <person name="Sobral B.W."/>
            <person name="Xu Y."/>
            <person name="Huang S."/>
            <person name="Fei Z."/>
        </authorList>
    </citation>
    <scope>NUCLEOTIDE SEQUENCE [LARGE SCALE GENOMIC DNA]</scope>
    <source>
        <strain evidence="9">cv. 9930</strain>
    </source>
</reference>
<evidence type="ECO:0000259" key="7">
    <source>
        <dbReference type="PROSITE" id="PS51369"/>
    </source>
</evidence>
<keyword evidence="5" id="KW-0539">Nucleus</keyword>
<comment type="subcellular location">
    <subcellularLocation>
        <location evidence="1">Nucleus</location>
    </subcellularLocation>
</comment>
<feature type="compositionally biased region" description="Basic residues" evidence="6">
    <location>
        <begin position="39"/>
        <end position="50"/>
    </location>
</feature>
<dbReference type="KEGG" id="csv:101212002"/>
<keyword evidence="9" id="KW-1185">Reference proteome</keyword>
<evidence type="ECO:0000313" key="9">
    <source>
        <dbReference type="Proteomes" id="UP000029981"/>
    </source>
</evidence>
<dbReference type="GO" id="GO:0043565">
    <property type="term" value="F:sequence-specific DNA binding"/>
    <property type="evidence" value="ECO:0000318"/>
    <property type="project" value="GO_Central"/>
</dbReference>